<comment type="caution">
    <text evidence="1">The sequence shown here is derived from an EMBL/GenBank/DDBJ whole genome shotgun (WGS) entry which is preliminary data.</text>
</comment>
<gene>
    <name evidence="1" type="ORF">PsorP6_011927</name>
</gene>
<dbReference type="EMBL" id="CM047591">
    <property type="protein sequence ID" value="KAI9919110.1"/>
    <property type="molecule type" value="Genomic_DNA"/>
</dbReference>
<organism evidence="1 2">
    <name type="scientific">Peronosclerospora sorghi</name>
    <dbReference type="NCBI Taxonomy" id="230839"/>
    <lineage>
        <taxon>Eukaryota</taxon>
        <taxon>Sar</taxon>
        <taxon>Stramenopiles</taxon>
        <taxon>Oomycota</taxon>
        <taxon>Peronosporomycetes</taxon>
        <taxon>Peronosporales</taxon>
        <taxon>Peronosporaceae</taxon>
        <taxon>Peronosclerospora</taxon>
    </lineage>
</organism>
<evidence type="ECO:0000313" key="1">
    <source>
        <dbReference type="EMBL" id="KAI9919110.1"/>
    </source>
</evidence>
<accession>A0ACC0WKA6</accession>
<evidence type="ECO:0000313" key="2">
    <source>
        <dbReference type="Proteomes" id="UP001163321"/>
    </source>
</evidence>
<dbReference type="Proteomes" id="UP001163321">
    <property type="component" value="Chromosome 12"/>
</dbReference>
<keyword evidence="2" id="KW-1185">Reference proteome</keyword>
<proteinExistence type="predicted"/>
<sequence length="97" mass="11090">MTVQLHEERKQLYVRFMYNGDHRLLPSAIFDMTSTKLAIGSRDDVLYVVNTCDGSIYSYKLRVTVRSDSFRVKRSGNGAKCSLRAHEEGKRTATNLD</sequence>
<protein>
    <submittedName>
        <fullName evidence="1">Uncharacterized protein</fullName>
    </submittedName>
</protein>
<name>A0ACC0WKA6_9STRA</name>
<reference evidence="1 2" key="1">
    <citation type="journal article" date="2022" name="bioRxiv">
        <title>The genome of the oomycete Peronosclerospora sorghi, a cosmopolitan pathogen of maize and sorghum, is inflated with dispersed pseudogenes.</title>
        <authorList>
            <person name="Fletcher K."/>
            <person name="Martin F."/>
            <person name="Isakeit T."/>
            <person name="Cavanaugh K."/>
            <person name="Magill C."/>
            <person name="Michelmore R."/>
        </authorList>
    </citation>
    <scope>NUCLEOTIDE SEQUENCE [LARGE SCALE GENOMIC DNA]</scope>
    <source>
        <strain evidence="1">P6</strain>
    </source>
</reference>